<dbReference type="GO" id="GO:0005930">
    <property type="term" value="C:axoneme"/>
    <property type="evidence" value="ECO:0007669"/>
    <property type="project" value="UniProtKB-SubCell"/>
</dbReference>
<comment type="similarity">
    <text evidence="2">Belongs to the CFAP300 family.</text>
</comment>
<evidence type="ECO:0000256" key="4">
    <source>
        <dbReference type="ARBA" id="ARBA00022490"/>
    </source>
</evidence>
<dbReference type="EMBL" id="SNRW01002602">
    <property type="protein sequence ID" value="KAA6392266.1"/>
    <property type="molecule type" value="Genomic_DNA"/>
</dbReference>
<evidence type="ECO:0000313" key="7">
    <source>
        <dbReference type="EMBL" id="KAA6392266.1"/>
    </source>
</evidence>
<accession>A0A5J4WC76</accession>
<dbReference type="InterPro" id="IPR029416">
    <property type="entry name" value="CFAP300"/>
</dbReference>
<organism evidence="7 8">
    <name type="scientific">Streblomastix strix</name>
    <dbReference type="NCBI Taxonomy" id="222440"/>
    <lineage>
        <taxon>Eukaryota</taxon>
        <taxon>Metamonada</taxon>
        <taxon>Preaxostyla</taxon>
        <taxon>Oxymonadida</taxon>
        <taxon>Streblomastigidae</taxon>
        <taxon>Streblomastix</taxon>
    </lineage>
</organism>
<proteinExistence type="inferred from homology"/>
<keyword evidence="5" id="KW-0206">Cytoskeleton</keyword>
<gene>
    <name evidence="7" type="ORF">EZS28_012206</name>
</gene>
<protein>
    <recommendedName>
        <fullName evidence="3">Cilia- and flagella-associated protein 300</fullName>
    </recommendedName>
</protein>
<comment type="subcellular location">
    <subcellularLocation>
        <location evidence="1">Cytoplasm</location>
        <location evidence="1">Cytoskeleton</location>
        <location evidence="1">Cilium axoneme</location>
    </subcellularLocation>
</comment>
<dbReference type="AlphaFoldDB" id="A0A5J4WC76"/>
<keyword evidence="4" id="KW-0963">Cytoplasm</keyword>
<name>A0A5J4WC76_9EUKA</name>
<dbReference type="OrthoDB" id="10259249at2759"/>
<dbReference type="Pfam" id="PF14926">
    <property type="entry name" value="CFAP300"/>
    <property type="match status" value="1"/>
</dbReference>
<evidence type="ECO:0000256" key="2">
    <source>
        <dbReference type="ARBA" id="ARBA00009205"/>
    </source>
</evidence>
<dbReference type="PANTHER" id="PTHR31078:SF1">
    <property type="entry name" value="CILIA- AND FLAGELLA-ASSOCIATED PROTEIN 300"/>
    <property type="match status" value="1"/>
</dbReference>
<keyword evidence="6" id="KW-0966">Cell projection</keyword>
<reference evidence="7 8" key="1">
    <citation type="submission" date="2019-03" db="EMBL/GenBank/DDBJ databases">
        <title>Single cell metagenomics reveals metabolic interactions within the superorganism composed of flagellate Streblomastix strix and complex community of Bacteroidetes bacteria on its surface.</title>
        <authorList>
            <person name="Treitli S.C."/>
            <person name="Kolisko M."/>
            <person name="Husnik F."/>
            <person name="Keeling P."/>
            <person name="Hampl V."/>
        </authorList>
    </citation>
    <scope>NUCLEOTIDE SEQUENCE [LARGE SCALE GENOMIC DNA]</scope>
    <source>
        <strain evidence="7">ST1C</strain>
    </source>
</reference>
<sequence>MTIQMERWNFRHIESPLKNTCSRENQELLMKWGLDTTTRLDKFAFDEPIHPFQFDALIKAFCNTQLGQNYLGIISRDKGEQLKVISEIKTKDIPCTFTDLSIFDRIQNGKIVRSSGEIIKCFTIDNPDFEINDRLHECLVCEDSESYVLFTSEERSEFLFHIFKRLVFGGEFCQFEDSIYPYIDMAKNIYKDLVAVQRNPTSGLLEIRSRVRQLTSGSNVIVEADGKNIAIYPGRDTSHPRNGLYFIIDCGLRTLNVAYFSK</sequence>
<comment type="caution">
    <text evidence="7">The sequence shown here is derived from an EMBL/GenBank/DDBJ whole genome shotgun (WGS) entry which is preliminary data.</text>
</comment>
<evidence type="ECO:0000313" key="8">
    <source>
        <dbReference type="Proteomes" id="UP000324800"/>
    </source>
</evidence>
<evidence type="ECO:0000256" key="5">
    <source>
        <dbReference type="ARBA" id="ARBA00023212"/>
    </source>
</evidence>
<dbReference type="PANTHER" id="PTHR31078">
    <property type="entry name" value="CILIA- AND FLAGELLA-ASSOCIATED PROTEIN 300"/>
    <property type="match status" value="1"/>
</dbReference>
<dbReference type="Proteomes" id="UP000324800">
    <property type="component" value="Unassembled WGS sequence"/>
</dbReference>
<evidence type="ECO:0000256" key="1">
    <source>
        <dbReference type="ARBA" id="ARBA00004430"/>
    </source>
</evidence>
<evidence type="ECO:0000256" key="3">
    <source>
        <dbReference type="ARBA" id="ARBA00022174"/>
    </source>
</evidence>
<evidence type="ECO:0000256" key="6">
    <source>
        <dbReference type="ARBA" id="ARBA00023273"/>
    </source>
</evidence>